<keyword evidence="2" id="KW-1185">Reference proteome</keyword>
<sequence>MFDQDVFDIQSKVDVFITKPLNHDDLRDKWQDIRNDIAERQRMIEDEFERWNHYLFYLAEEDAANDISLKYKIEHDTVSSRKIVISTKDYRMGDFEEVIGRYIKYSFDDSVYMELEDFKKSSKIVKLINKG</sequence>
<name>D5ETT4_XYLR2</name>
<dbReference type="InterPro" id="IPR046905">
    <property type="entry name" value="ABC-3C_MC1"/>
</dbReference>
<dbReference type="EMBL" id="CP002006">
    <property type="protein sequence ID" value="ADE81196.1"/>
    <property type="molecule type" value="Genomic_DNA"/>
</dbReference>
<dbReference type="Pfam" id="PF20289">
    <property type="entry name" value="MComp1"/>
    <property type="match status" value="1"/>
</dbReference>
<accession>D5ETT4</accession>
<organism evidence="1 2">
    <name type="scientific">Xylanibacter ruminicola (strain ATCC 19189 / DSM 19721 / CIP 105475 / JCM 8958 / 23)</name>
    <name type="common">Prevotella ruminicola</name>
    <dbReference type="NCBI Taxonomy" id="264731"/>
    <lineage>
        <taxon>Bacteria</taxon>
        <taxon>Pseudomonadati</taxon>
        <taxon>Bacteroidota</taxon>
        <taxon>Bacteroidia</taxon>
        <taxon>Bacteroidales</taxon>
        <taxon>Prevotellaceae</taxon>
        <taxon>Xylanibacter</taxon>
    </lineage>
</organism>
<proteinExistence type="predicted"/>
<reference evidence="1 2" key="1">
    <citation type="journal article" date="2010" name="Microb. Ecol.">
        <title>Comparative genome analysis of Prevotella ruminicola and Prevotella bryantii: insights into their environmental niche.</title>
        <authorList>
            <consortium name="North American Consortium for Rumen Bacteria"/>
            <person name="Purushe J."/>
            <person name="Fouts D.E."/>
            <person name="Morrison M."/>
            <person name="White B.A."/>
            <person name="Mackie R.I."/>
            <person name="Coutinho P.M."/>
            <person name="Henrissat B."/>
            <person name="Nelson K.E."/>
        </authorList>
    </citation>
    <scope>NUCLEOTIDE SEQUENCE [LARGE SCALE GENOMIC DNA]</scope>
    <source>
        <strain evidence="2">ATCC 19189 / JCM 8958 / 23</strain>
    </source>
</reference>
<evidence type="ECO:0000313" key="1">
    <source>
        <dbReference type="EMBL" id="ADE81196.1"/>
    </source>
</evidence>
<dbReference type="HOGENOM" id="CLU_1925659_0_0_10"/>
<evidence type="ECO:0000313" key="2">
    <source>
        <dbReference type="Proteomes" id="UP000000927"/>
    </source>
</evidence>
<dbReference type="Proteomes" id="UP000000927">
    <property type="component" value="Chromosome"/>
</dbReference>
<dbReference type="STRING" id="264731.PRU_1746"/>
<dbReference type="KEGG" id="pru:PRU_1746"/>
<dbReference type="AlphaFoldDB" id="D5ETT4"/>
<gene>
    <name evidence="1" type="ordered locus">PRU_1746</name>
</gene>
<protein>
    <submittedName>
        <fullName evidence="1">Conserved domain protein</fullName>
    </submittedName>
</protein>